<evidence type="ECO:0000256" key="4">
    <source>
        <dbReference type="ARBA" id="ARBA00023163"/>
    </source>
</evidence>
<organism evidence="9 10">
    <name type="scientific">Coemansia javaensis</name>
    <dbReference type="NCBI Taxonomy" id="2761396"/>
    <lineage>
        <taxon>Eukaryota</taxon>
        <taxon>Fungi</taxon>
        <taxon>Fungi incertae sedis</taxon>
        <taxon>Zoopagomycota</taxon>
        <taxon>Kickxellomycotina</taxon>
        <taxon>Kickxellomycetes</taxon>
        <taxon>Kickxellales</taxon>
        <taxon>Kickxellaceae</taxon>
        <taxon>Coemansia</taxon>
    </lineage>
</organism>
<dbReference type="PANTHER" id="PTHR13218:SF8">
    <property type="entry name" value="TRANSCRIPTION INITIATION FACTOR TFIID SUBUNIT 11"/>
    <property type="match status" value="1"/>
</dbReference>
<protein>
    <recommendedName>
        <fullName evidence="6">Transcription initiation factor TFIID subunit 11</fullName>
    </recommendedName>
</protein>
<dbReference type="Gene3D" id="1.10.20.10">
    <property type="entry name" value="Histone, subunit A"/>
    <property type="match status" value="1"/>
</dbReference>
<reference evidence="9" key="1">
    <citation type="submission" date="2022-07" db="EMBL/GenBank/DDBJ databases">
        <title>Phylogenomic reconstructions and comparative analyses of Kickxellomycotina fungi.</title>
        <authorList>
            <person name="Reynolds N.K."/>
            <person name="Stajich J.E."/>
            <person name="Barry K."/>
            <person name="Grigoriev I.V."/>
            <person name="Crous P."/>
            <person name="Smith M.E."/>
        </authorList>
    </citation>
    <scope>NUCLEOTIDE SEQUENCE</scope>
    <source>
        <strain evidence="9">NBRC 105414</strain>
    </source>
</reference>
<keyword evidence="5" id="KW-0539">Nucleus</keyword>
<accession>A0A9W8HMW3</accession>
<evidence type="ECO:0000256" key="2">
    <source>
        <dbReference type="ARBA" id="ARBA00009788"/>
    </source>
</evidence>
<dbReference type="GO" id="GO:0005669">
    <property type="term" value="C:transcription factor TFIID complex"/>
    <property type="evidence" value="ECO:0007669"/>
    <property type="project" value="InterPro"/>
</dbReference>
<comment type="similarity">
    <text evidence="2">Belongs to the TAF11 family.</text>
</comment>
<dbReference type="Proteomes" id="UP001140217">
    <property type="component" value="Unassembled WGS sequence"/>
</dbReference>
<evidence type="ECO:0000256" key="7">
    <source>
        <dbReference type="SAM" id="MobiDB-lite"/>
    </source>
</evidence>
<dbReference type="GO" id="GO:0016251">
    <property type="term" value="F:RNA polymerase II general transcription initiation factor activity"/>
    <property type="evidence" value="ECO:0007669"/>
    <property type="project" value="TreeGrafter"/>
</dbReference>
<keyword evidence="10" id="KW-1185">Reference proteome</keyword>
<dbReference type="Pfam" id="PF04719">
    <property type="entry name" value="TAFII28"/>
    <property type="match status" value="1"/>
</dbReference>
<feature type="domain" description="TAFII28-like protein" evidence="8">
    <location>
        <begin position="138"/>
        <end position="221"/>
    </location>
</feature>
<proteinExistence type="inferred from homology"/>
<dbReference type="InterPro" id="IPR009072">
    <property type="entry name" value="Histone-fold"/>
</dbReference>
<dbReference type="EMBL" id="JANBUL010000008">
    <property type="protein sequence ID" value="KAJ2785704.1"/>
    <property type="molecule type" value="Genomic_DNA"/>
</dbReference>
<feature type="region of interest" description="Disordered" evidence="7">
    <location>
        <begin position="1"/>
        <end position="122"/>
    </location>
</feature>
<feature type="compositionally biased region" description="Low complexity" evidence="7">
    <location>
        <begin position="91"/>
        <end position="100"/>
    </location>
</feature>
<feature type="compositionally biased region" description="Acidic residues" evidence="7">
    <location>
        <begin position="105"/>
        <end position="121"/>
    </location>
</feature>
<dbReference type="GO" id="GO:0051123">
    <property type="term" value="P:RNA polymerase II preinitiation complex assembly"/>
    <property type="evidence" value="ECO:0007669"/>
    <property type="project" value="InterPro"/>
</dbReference>
<evidence type="ECO:0000313" key="9">
    <source>
        <dbReference type="EMBL" id="KAJ2785704.1"/>
    </source>
</evidence>
<dbReference type="CDD" id="cd08048">
    <property type="entry name" value="HFD_TAF11"/>
    <property type="match status" value="1"/>
</dbReference>
<evidence type="ECO:0000256" key="5">
    <source>
        <dbReference type="ARBA" id="ARBA00023242"/>
    </source>
</evidence>
<dbReference type="SUPFAM" id="SSF47113">
    <property type="entry name" value="Histone-fold"/>
    <property type="match status" value="1"/>
</dbReference>
<dbReference type="InterPro" id="IPR045127">
    <property type="entry name" value="TAF11-like"/>
</dbReference>
<keyword evidence="4" id="KW-0804">Transcription</keyword>
<dbReference type="FunFam" id="1.10.20.10:FF:000061">
    <property type="entry name" value="TFIID subunit"/>
    <property type="match status" value="1"/>
</dbReference>
<name>A0A9W8HMW3_9FUNG</name>
<evidence type="ECO:0000259" key="8">
    <source>
        <dbReference type="Pfam" id="PF04719"/>
    </source>
</evidence>
<dbReference type="AlphaFoldDB" id="A0A9W8HMW3"/>
<comment type="subcellular location">
    <subcellularLocation>
        <location evidence="1">Nucleus</location>
    </subcellularLocation>
</comment>
<evidence type="ECO:0000256" key="6">
    <source>
        <dbReference type="ARBA" id="ARBA00072882"/>
    </source>
</evidence>
<dbReference type="InterPro" id="IPR006809">
    <property type="entry name" value="TAFII28_dom"/>
</dbReference>
<evidence type="ECO:0000256" key="3">
    <source>
        <dbReference type="ARBA" id="ARBA00023015"/>
    </source>
</evidence>
<sequence length="242" mass="25646">MASKKRPRLTALTPVGILRQRKKRGGGPPAPGVQAAAQRRSVSGSRPGAITPAKQPRPASGPSPADSADGRSRRNSTAGADAAEAWSGIPAAVEAAAAAAKDGDADADEGAEPDGDGDGDNDVSIALVRQSKEEEGELWKQMSDEQRMRYGVYRRSALNKATVKRLVSQVLNQQVSSTVTFVVAGFAKVFVGEIVERAVQIQAARGEQGPLLPDHLREAYRLYKKESLAPDSTANGFTKRLF</sequence>
<evidence type="ECO:0000313" key="10">
    <source>
        <dbReference type="Proteomes" id="UP001140217"/>
    </source>
</evidence>
<dbReference type="GO" id="GO:0046982">
    <property type="term" value="F:protein heterodimerization activity"/>
    <property type="evidence" value="ECO:0007669"/>
    <property type="project" value="InterPro"/>
</dbReference>
<evidence type="ECO:0000256" key="1">
    <source>
        <dbReference type="ARBA" id="ARBA00004123"/>
    </source>
</evidence>
<dbReference type="OrthoDB" id="28335at2759"/>
<comment type="caution">
    <text evidence="9">The sequence shown here is derived from an EMBL/GenBank/DDBJ whole genome shotgun (WGS) entry which is preliminary data.</text>
</comment>
<gene>
    <name evidence="9" type="primary">TAF11</name>
    <name evidence="9" type="ORF">H4R18_000395</name>
</gene>
<dbReference type="PANTHER" id="PTHR13218">
    <property type="entry name" value="TRANSCRIPTION INITIATION FACTOR TFIID SUBUNIT 11-RELATED"/>
    <property type="match status" value="1"/>
</dbReference>
<keyword evidence="3" id="KW-0805">Transcription regulation</keyword>